<evidence type="ECO:0000313" key="9">
    <source>
        <dbReference type="EMBL" id="TIA89686.1"/>
    </source>
</evidence>
<comment type="caution">
    <text evidence="9">The sequence shown here is derived from an EMBL/GenBank/DDBJ whole genome shotgun (WGS) entry which is preliminary data.</text>
</comment>
<dbReference type="Gene3D" id="2.30.29.30">
    <property type="entry name" value="Pleckstrin-homology domain (PH domain)/Phosphotyrosine-binding domain (PTB)"/>
    <property type="match status" value="1"/>
</dbReference>
<dbReference type="GO" id="GO:0140268">
    <property type="term" value="C:endoplasmic reticulum-plasma membrane contact site"/>
    <property type="evidence" value="ECO:0007669"/>
    <property type="project" value="TreeGrafter"/>
</dbReference>
<gene>
    <name evidence="9" type="ORF">E3P99_01938</name>
</gene>
<evidence type="ECO:0000256" key="7">
    <source>
        <dbReference type="SAM" id="MobiDB-lite"/>
    </source>
</evidence>
<dbReference type="PANTHER" id="PTHR23319">
    <property type="entry name" value="GRAM DOMAIN CONTAINING 1B, ISOFORM E"/>
    <property type="match status" value="1"/>
</dbReference>
<feature type="compositionally biased region" description="Low complexity" evidence="7">
    <location>
        <begin position="324"/>
        <end position="347"/>
    </location>
</feature>
<dbReference type="CDD" id="cd13220">
    <property type="entry name" value="PH-GRAM_GRAMDC"/>
    <property type="match status" value="1"/>
</dbReference>
<dbReference type="InterPro" id="IPR031968">
    <property type="entry name" value="VASt"/>
</dbReference>
<dbReference type="EMBL" id="SPNW01000025">
    <property type="protein sequence ID" value="TIA89686.1"/>
    <property type="molecule type" value="Genomic_DNA"/>
</dbReference>
<feature type="compositionally biased region" description="Polar residues" evidence="7">
    <location>
        <begin position="110"/>
        <end position="135"/>
    </location>
</feature>
<comment type="similarity">
    <text evidence="2">Belongs to the YSP2 family.</text>
</comment>
<feature type="region of interest" description="Disordered" evidence="7">
    <location>
        <begin position="69"/>
        <end position="135"/>
    </location>
</feature>
<keyword evidence="3" id="KW-0812">Transmembrane</keyword>
<accession>A0A4T0FS28</accession>
<evidence type="ECO:0000256" key="6">
    <source>
        <dbReference type="SAM" id="Coils"/>
    </source>
</evidence>
<evidence type="ECO:0000259" key="8">
    <source>
        <dbReference type="PROSITE" id="PS51778"/>
    </source>
</evidence>
<dbReference type="Pfam" id="PF02893">
    <property type="entry name" value="GRAM"/>
    <property type="match status" value="1"/>
</dbReference>
<dbReference type="GO" id="GO:0005789">
    <property type="term" value="C:endoplasmic reticulum membrane"/>
    <property type="evidence" value="ECO:0007669"/>
    <property type="project" value="TreeGrafter"/>
</dbReference>
<dbReference type="SMART" id="SM00568">
    <property type="entry name" value="GRAM"/>
    <property type="match status" value="1"/>
</dbReference>
<evidence type="ECO:0000256" key="5">
    <source>
        <dbReference type="ARBA" id="ARBA00023136"/>
    </source>
</evidence>
<dbReference type="InterPro" id="IPR011993">
    <property type="entry name" value="PH-like_dom_sf"/>
</dbReference>
<dbReference type="GO" id="GO:0032366">
    <property type="term" value="P:intracellular sterol transport"/>
    <property type="evidence" value="ECO:0007669"/>
    <property type="project" value="TreeGrafter"/>
</dbReference>
<dbReference type="InterPro" id="IPR004182">
    <property type="entry name" value="GRAM"/>
</dbReference>
<keyword evidence="5" id="KW-0472">Membrane</keyword>
<evidence type="ECO:0000256" key="2">
    <source>
        <dbReference type="ARBA" id="ARBA00006582"/>
    </source>
</evidence>
<keyword evidence="4" id="KW-1133">Transmembrane helix</keyword>
<dbReference type="PROSITE" id="PS51778">
    <property type="entry name" value="VAST"/>
    <property type="match status" value="1"/>
</dbReference>
<organism evidence="9 10">
    <name type="scientific">Wallemia hederae</name>
    <dbReference type="NCBI Taxonomy" id="1540922"/>
    <lineage>
        <taxon>Eukaryota</taxon>
        <taxon>Fungi</taxon>
        <taxon>Dikarya</taxon>
        <taxon>Basidiomycota</taxon>
        <taxon>Wallemiomycotina</taxon>
        <taxon>Wallemiomycetes</taxon>
        <taxon>Wallemiales</taxon>
        <taxon>Wallemiaceae</taxon>
        <taxon>Wallemia</taxon>
    </lineage>
</organism>
<proteinExistence type="inferred from homology"/>
<evidence type="ECO:0000256" key="3">
    <source>
        <dbReference type="ARBA" id="ARBA00022692"/>
    </source>
</evidence>
<feature type="region of interest" description="Disordered" evidence="7">
    <location>
        <begin position="1"/>
        <end position="31"/>
    </location>
</feature>
<protein>
    <recommendedName>
        <fullName evidence="8">VASt domain-containing protein</fullName>
    </recommendedName>
</protein>
<keyword evidence="6" id="KW-0175">Coiled coil</keyword>
<keyword evidence="10" id="KW-1185">Reference proteome</keyword>
<evidence type="ECO:0000256" key="1">
    <source>
        <dbReference type="ARBA" id="ARBA00004167"/>
    </source>
</evidence>
<dbReference type="GO" id="GO:0005739">
    <property type="term" value="C:mitochondrion"/>
    <property type="evidence" value="ECO:0007669"/>
    <property type="project" value="TreeGrafter"/>
</dbReference>
<reference evidence="9 10" key="1">
    <citation type="submission" date="2019-03" db="EMBL/GenBank/DDBJ databases">
        <title>Sequencing 23 genomes of Wallemia ichthyophaga.</title>
        <authorList>
            <person name="Gostincar C."/>
        </authorList>
    </citation>
    <scope>NUCLEOTIDE SEQUENCE [LARGE SCALE GENOMIC DNA]</scope>
    <source>
        <strain evidence="9 10">EXF-5753</strain>
    </source>
</reference>
<dbReference type="Pfam" id="PF16016">
    <property type="entry name" value="VASt"/>
    <property type="match status" value="1"/>
</dbReference>
<dbReference type="OrthoDB" id="2162691at2759"/>
<dbReference type="GO" id="GO:0032541">
    <property type="term" value="C:cortical endoplasmic reticulum"/>
    <property type="evidence" value="ECO:0007669"/>
    <property type="project" value="TreeGrafter"/>
</dbReference>
<sequence length="728" mass="81440">MSSILSKYKKKDNKEEIANNRHNLMVMNQPVSQYDDLPRLVISDNKSHEDDTETPTLERKSLPLSIGDGSLSLDEFNKKSQSSSSLRSFSTRKRMNSDSKLIPNKLKDSGSGSSTPDKTPFSHSTRNSIDSSRKSITTLDPQLGLGLDDKLSPEIDTGSLELNDYFGESITGFAVASSRRNADFHELFPNIPEQDYLIEDYGCALQREILIQGRLYISENHICFNANIFGWVTSFAVPFSEMVSIEKKMTAFVIPNAIQISTLRAKVGWLHQYISISPNSQHVFASFLSRDTVYDVILNIWRLSHPTVPVSEESHESAHLANQGSSQGDSDTSTESSSVISSTSLSKSSRKRKAKAEKQSKSPRAGLPRQPTQRTPPTIHRATKIDPSVHFPEIAMDATLPATPEKLYNLMFTSFFIKDFMTSQELTDIQISDWQPKGDSSRLCRTITYIKPLTVGVGPKSTKCVLDDENEHVDFDDHVLVLTSTRTPEVPSGGSFVVRTKTAISWANNNNSHVTVSTKVDWTGRSFLKGVIERSAIEGQKTYHRALESAMRKYIEEHANEFSDTNAITPETARNEREGSKELAEQAKVKEGHLQNTMEETSMVSTILQHLWDGTLDILNKITRLIMTIFSALGALTISPSFTNSLYVLIFILIVSNAYTYFILTPYKSASTLGQHHEPLLVDTIKSVVHDAFKHHSHSQTNAQMEIDQLNVALDRIQNRLEAIKQSM</sequence>
<comment type="subcellular location">
    <subcellularLocation>
        <location evidence="1">Membrane</location>
        <topology evidence="1">Single-pass membrane protein</topology>
    </subcellularLocation>
</comment>
<dbReference type="Proteomes" id="UP000310189">
    <property type="component" value="Unassembled WGS sequence"/>
</dbReference>
<name>A0A4T0FS28_9BASI</name>
<dbReference type="AlphaFoldDB" id="A0A4T0FS28"/>
<feature type="coiled-coil region" evidence="6">
    <location>
        <begin position="700"/>
        <end position="727"/>
    </location>
</feature>
<dbReference type="GO" id="GO:0032934">
    <property type="term" value="F:sterol binding"/>
    <property type="evidence" value="ECO:0007669"/>
    <property type="project" value="TreeGrafter"/>
</dbReference>
<evidence type="ECO:0000313" key="10">
    <source>
        <dbReference type="Proteomes" id="UP000310189"/>
    </source>
</evidence>
<dbReference type="GO" id="GO:0120015">
    <property type="term" value="F:sterol transfer activity"/>
    <property type="evidence" value="ECO:0007669"/>
    <property type="project" value="TreeGrafter"/>
</dbReference>
<feature type="compositionally biased region" description="Low complexity" evidence="7">
    <location>
        <begin position="79"/>
        <end position="89"/>
    </location>
</feature>
<dbReference type="PANTHER" id="PTHR23319:SF4">
    <property type="entry name" value="GRAM DOMAIN CONTAINING 1B, ISOFORM E"/>
    <property type="match status" value="1"/>
</dbReference>
<feature type="region of interest" description="Disordered" evidence="7">
    <location>
        <begin position="312"/>
        <end position="384"/>
    </location>
</feature>
<feature type="compositionally biased region" description="Low complexity" evidence="7">
    <location>
        <begin position="368"/>
        <end position="378"/>
    </location>
</feature>
<dbReference type="InterPro" id="IPR051482">
    <property type="entry name" value="Cholesterol_transport"/>
</dbReference>
<feature type="domain" description="VASt" evidence="8">
    <location>
        <begin position="390"/>
        <end position="559"/>
    </location>
</feature>
<dbReference type="GO" id="GO:0005886">
    <property type="term" value="C:plasma membrane"/>
    <property type="evidence" value="ECO:0007669"/>
    <property type="project" value="TreeGrafter"/>
</dbReference>
<evidence type="ECO:0000256" key="4">
    <source>
        <dbReference type="ARBA" id="ARBA00022989"/>
    </source>
</evidence>